<dbReference type="PANTHER" id="PTHR43242:SF1">
    <property type="entry name" value="NAD(P)-BINDING ROSSMANN-FOLD SUPERFAMILY PROTEIN"/>
    <property type="match status" value="1"/>
</dbReference>
<protein>
    <recommendedName>
        <fullName evidence="1">RmlD-like substrate binding domain-containing protein</fullName>
    </recommendedName>
</protein>
<dbReference type="InterPro" id="IPR036291">
    <property type="entry name" value="NAD(P)-bd_dom_sf"/>
</dbReference>
<feature type="domain" description="RmlD-like substrate binding" evidence="1">
    <location>
        <begin position="6"/>
        <end position="317"/>
    </location>
</feature>
<dbReference type="Pfam" id="PF04321">
    <property type="entry name" value="RmlD_sub_bind"/>
    <property type="match status" value="1"/>
</dbReference>
<reference evidence="2" key="1">
    <citation type="submission" date="2021-01" db="EMBL/GenBank/DDBJ databases">
        <authorList>
            <person name="Corre E."/>
            <person name="Pelletier E."/>
            <person name="Niang G."/>
            <person name="Scheremetjew M."/>
            <person name="Finn R."/>
            <person name="Kale V."/>
            <person name="Holt S."/>
            <person name="Cochrane G."/>
            <person name="Meng A."/>
            <person name="Brown T."/>
            <person name="Cohen L."/>
        </authorList>
    </citation>
    <scope>NUCLEOTIDE SEQUENCE</scope>
    <source>
        <strain evidence="2">RCC3387</strain>
    </source>
</reference>
<accession>A0A6U6IDF6</accession>
<sequence length="320" mass="34642">MAAGNTVLVIGGAGYVGQFVVQELLKGPHCVHVAHRRGRDVSRLPEAVICHPLDCADSSNCGEVLRAVKPHVVVNCAAISALGACEKDPAAAEAANCPRDLVRAIGSEAKGALFVHFSTDIVFGGSAEHVYSDDAELGPVNTYGRLKADFEAFLAETTEPRCVALRASNILGPVQPYMNTGTKFLQWLDNQLRDDSSARLFEDEIRNYVWVEDIAAVIAKLAGDFPDRLPKYRTFNCGGPAALSRVDVAHALVDAKRYSPSFTDSGGVERQRVVPIPRADIDLGYAAPLCVRLDSRRLEAYLERPLRSVKECLAENAARL</sequence>
<dbReference type="PANTHER" id="PTHR43242">
    <property type="entry name" value="NAD(P)-BINDING ROSSMANN-FOLD SUPERFAMILY PROTEIN"/>
    <property type="match status" value="1"/>
</dbReference>
<gene>
    <name evidence="2" type="ORF">BRAN1462_LOCUS9179</name>
</gene>
<dbReference type="InterPro" id="IPR029903">
    <property type="entry name" value="RmlD-like-bd"/>
</dbReference>
<dbReference type="AlphaFoldDB" id="A0A6U6IDF6"/>
<name>A0A6U6IDF6_9DINO</name>
<dbReference type="SUPFAM" id="SSF51735">
    <property type="entry name" value="NAD(P)-binding Rossmann-fold domains"/>
    <property type="match status" value="1"/>
</dbReference>
<dbReference type="EMBL" id="HBGW01014404">
    <property type="protein sequence ID" value="CAD9520110.1"/>
    <property type="molecule type" value="Transcribed_RNA"/>
</dbReference>
<evidence type="ECO:0000259" key="1">
    <source>
        <dbReference type="Pfam" id="PF04321"/>
    </source>
</evidence>
<organism evidence="2">
    <name type="scientific">Zooxanthella nutricula</name>
    <dbReference type="NCBI Taxonomy" id="1333877"/>
    <lineage>
        <taxon>Eukaryota</taxon>
        <taxon>Sar</taxon>
        <taxon>Alveolata</taxon>
        <taxon>Dinophyceae</taxon>
        <taxon>Peridiniales</taxon>
        <taxon>Peridiniales incertae sedis</taxon>
        <taxon>Zooxanthella</taxon>
    </lineage>
</organism>
<proteinExistence type="predicted"/>
<evidence type="ECO:0000313" key="2">
    <source>
        <dbReference type="EMBL" id="CAD9520110.1"/>
    </source>
</evidence>
<dbReference type="Gene3D" id="3.40.50.720">
    <property type="entry name" value="NAD(P)-binding Rossmann-like Domain"/>
    <property type="match status" value="1"/>
</dbReference>